<keyword evidence="8" id="KW-1185">Reference proteome</keyword>
<dbReference type="SUPFAM" id="SSF53213">
    <property type="entry name" value="LigB-like"/>
    <property type="match status" value="1"/>
</dbReference>
<dbReference type="GO" id="GO:0016702">
    <property type="term" value="F:oxidoreductase activity, acting on single donors with incorporation of molecular oxygen, incorporation of two atoms of oxygen"/>
    <property type="evidence" value="ECO:0007669"/>
    <property type="project" value="UniProtKB-ARBA"/>
</dbReference>
<dbReference type="GO" id="GO:0008198">
    <property type="term" value="F:ferrous iron binding"/>
    <property type="evidence" value="ECO:0007669"/>
    <property type="project" value="InterPro"/>
</dbReference>
<dbReference type="CDD" id="cd07363">
    <property type="entry name" value="45_DOPA_Dioxygenase"/>
    <property type="match status" value="1"/>
</dbReference>
<dbReference type="InterPro" id="IPR014436">
    <property type="entry name" value="Extradiol_dOase_DODA"/>
</dbReference>
<keyword evidence="3" id="KW-0479">Metal-binding</keyword>
<comment type="cofactor">
    <cofactor evidence="1">
        <name>Zn(2+)</name>
        <dbReference type="ChEBI" id="CHEBI:29105"/>
    </cofactor>
</comment>
<reference evidence="7" key="1">
    <citation type="submission" date="2021-03" db="EMBL/GenBank/DDBJ databases">
        <authorList>
            <person name="Tagirdzhanova G."/>
        </authorList>
    </citation>
    <scope>NUCLEOTIDE SEQUENCE</scope>
</reference>
<evidence type="ECO:0000313" key="8">
    <source>
        <dbReference type="Proteomes" id="UP000664521"/>
    </source>
</evidence>
<comment type="caution">
    <text evidence="7">The sequence shown here is derived from an EMBL/GenBank/DDBJ whole genome shotgun (WGS) entry which is preliminary data.</text>
</comment>
<dbReference type="OrthoDB" id="7396853at2759"/>
<keyword evidence="4" id="KW-0862">Zinc</keyword>
<dbReference type="Proteomes" id="UP000664521">
    <property type="component" value="Unassembled WGS sequence"/>
</dbReference>
<dbReference type="InterPro" id="IPR004183">
    <property type="entry name" value="Xdiol_dOase_suB"/>
</dbReference>
<dbReference type="GO" id="GO:0008270">
    <property type="term" value="F:zinc ion binding"/>
    <property type="evidence" value="ECO:0007669"/>
    <property type="project" value="InterPro"/>
</dbReference>
<dbReference type="Pfam" id="PF02900">
    <property type="entry name" value="LigB"/>
    <property type="match status" value="1"/>
</dbReference>
<dbReference type="Gene3D" id="3.40.830.10">
    <property type="entry name" value="LigB-like"/>
    <property type="match status" value="1"/>
</dbReference>
<comment type="similarity">
    <text evidence="2">Belongs to the DODA-type extradiol aromatic ring-opening dioxygenase family.</text>
</comment>
<organism evidence="7 8">
    <name type="scientific">Heterodermia speciosa</name>
    <dbReference type="NCBI Taxonomy" id="116794"/>
    <lineage>
        <taxon>Eukaryota</taxon>
        <taxon>Fungi</taxon>
        <taxon>Dikarya</taxon>
        <taxon>Ascomycota</taxon>
        <taxon>Pezizomycotina</taxon>
        <taxon>Lecanoromycetes</taxon>
        <taxon>OSLEUM clade</taxon>
        <taxon>Lecanoromycetidae</taxon>
        <taxon>Caliciales</taxon>
        <taxon>Physciaceae</taxon>
        <taxon>Heterodermia</taxon>
    </lineage>
</organism>
<accession>A0A8H3ETY7</accession>
<sequence length="258" mass="28795">MYDVNHPVYPQLQAIGKEITKAKPKAIVVFSAHWQANGSDRIEVNSEVKTDLIYDFYGFPSHYYAEKFPNVGSKEIAYQVIESLKSNGIVVSPVSRGLDHGVWACFKVAFDAETNPLEVPIVQVSLYSSFDPYQHYNLGKAVSALREQNIQIVATGMAVHNLRDMRFAMGNRNPLPYTLSFDEALKEAVTGPSYGREDRMARLLKRPDAKQAHPTFEHLLPIFVGAGAAGEDEGTRFWTLAEGSFSWACYRFGKLPAA</sequence>
<evidence type="ECO:0000256" key="2">
    <source>
        <dbReference type="ARBA" id="ARBA00007581"/>
    </source>
</evidence>
<evidence type="ECO:0000259" key="6">
    <source>
        <dbReference type="Pfam" id="PF02900"/>
    </source>
</evidence>
<protein>
    <recommendedName>
        <fullName evidence="6">Extradiol ring-cleavage dioxygenase class III enzyme subunit B domain-containing protein</fullName>
    </recommendedName>
</protein>
<proteinExistence type="inferred from homology"/>
<feature type="domain" description="Extradiol ring-cleavage dioxygenase class III enzyme subunit B" evidence="6">
    <location>
        <begin position="6"/>
        <end position="233"/>
    </location>
</feature>
<keyword evidence="5" id="KW-0560">Oxidoreductase</keyword>
<evidence type="ECO:0000256" key="1">
    <source>
        <dbReference type="ARBA" id="ARBA00001947"/>
    </source>
</evidence>
<evidence type="ECO:0000313" key="7">
    <source>
        <dbReference type="EMBL" id="CAF9912252.1"/>
    </source>
</evidence>
<dbReference type="PANTHER" id="PTHR30096:SF0">
    <property type="entry name" value="4,5-DOPA DIOXYGENASE EXTRADIOL-LIKE PROTEIN"/>
    <property type="match status" value="1"/>
</dbReference>
<dbReference type="EMBL" id="CAJPDS010000011">
    <property type="protein sequence ID" value="CAF9912252.1"/>
    <property type="molecule type" value="Genomic_DNA"/>
</dbReference>
<evidence type="ECO:0000256" key="4">
    <source>
        <dbReference type="ARBA" id="ARBA00022833"/>
    </source>
</evidence>
<evidence type="ECO:0000256" key="5">
    <source>
        <dbReference type="ARBA" id="ARBA00023002"/>
    </source>
</evidence>
<dbReference type="AlphaFoldDB" id="A0A8H3ETY7"/>
<name>A0A8H3ETY7_9LECA</name>
<dbReference type="PIRSF" id="PIRSF006157">
    <property type="entry name" value="Doxgns_DODA"/>
    <property type="match status" value="1"/>
</dbReference>
<dbReference type="PANTHER" id="PTHR30096">
    <property type="entry name" value="4,5-DOPA DIOXYGENASE EXTRADIOL-LIKE PROTEIN"/>
    <property type="match status" value="1"/>
</dbReference>
<gene>
    <name evidence="7" type="ORF">HETSPECPRED_000889</name>
</gene>
<evidence type="ECO:0000256" key="3">
    <source>
        <dbReference type="ARBA" id="ARBA00022723"/>
    </source>
</evidence>